<dbReference type="RefSeq" id="WP_069699962.1">
    <property type="nucleotide sequence ID" value="NZ_JAGGMA010000005.1"/>
</dbReference>
<evidence type="ECO:0000313" key="1">
    <source>
        <dbReference type="EMBL" id="OEH80975.1"/>
    </source>
</evidence>
<dbReference type="EMBL" id="MIEK01000067">
    <property type="protein sequence ID" value="OEH80975.1"/>
    <property type="molecule type" value="Genomic_DNA"/>
</dbReference>
<evidence type="ECO:0000313" key="2">
    <source>
        <dbReference type="Proteomes" id="UP000095256"/>
    </source>
</evidence>
<reference evidence="1 2" key="1">
    <citation type="submission" date="2016-09" db="EMBL/GenBank/DDBJ databases">
        <authorList>
            <person name="Capua I."/>
            <person name="De Benedictis P."/>
            <person name="Joannis T."/>
            <person name="Lombin L.H."/>
            <person name="Cattoli G."/>
        </authorList>
    </citation>
    <scope>NUCLEOTIDE SEQUENCE [LARGE SCALE GENOMIC DNA]</scope>
    <source>
        <strain evidence="1 2">LMG 25899</strain>
    </source>
</reference>
<dbReference type="AlphaFoldDB" id="A0A1E5KSV8"/>
<dbReference type="OrthoDB" id="2427546at2"/>
<protein>
    <recommendedName>
        <fullName evidence="3">Bh protein</fullName>
    </recommendedName>
</protein>
<keyword evidence="2" id="KW-1185">Reference proteome</keyword>
<evidence type="ECO:0008006" key="3">
    <source>
        <dbReference type="Google" id="ProtNLM"/>
    </source>
</evidence>
<accession>A0A1E5KSV8</accession>
<dbReference type="Proteomes" id="UP000095256">
    <property type="component" value="Unassembled WGS sequence"/>
</dbReference>
<dbReference type="STRING" id="762845.BCR26_05510"/>
<gene>
    <name evidence="1" type="ORF">BCR26_05510</name>
</gene>
<sequence>MLFHDEEAMLFCMHCQKETLHDIQYMNEIISSIECEECHNQMSIDIDAMEQFYSYLYERLVSKPGRLTEEARKDFSKFLASMPMRIISKPMRFTSEYNQLNKEVKDYVSKVKSDEEEQENE</sequence>
<name>A0A1E5KSV8_9ENTE</name>
<proteinExistence type="predicted"/>
<comment type="caution">
    <text evidence="1">The sequence shown here is derived from an EMBL/GenBank/DDBJ whole genome shotgun (WGS) entry which is preliminary data.</text>
</comment>
<organism evidence="1 2">
    <name type="scientific">Enterococcus rivorum</name>
    <dbReference type="NCBI Taxonomy" id="762845"/>
    <lineage>
        <taxon>Bacteria</taxon>
        <taxon>Bacillati</taxon>
        <taxon>Bacillota</taxon>
        <taxon>Bacilli</taxon>
        <taxon>Lactobacillales</taxon>
        <taxon>Enterococcaceae</taxon>
        <taxon>Enterococcus</taxon>
    </lineage>
</organism>